<gene>
    <name evidence="1" type="ORF">FNV33_02840</name>
</gene>
<protein>
    <recommendedName>
        <fullName evidence="3">DUF1542 domain-containing protein</fullName>
    </recommendedName>
</protein>
<sequence length="78" mass="8328">MTTTEEKQHKGNVEAHANEAKATIANINDVEVAELESEAVTNITLMGMDDETAKAAAKNTIAALSTLTQNNKIGWSNN</sequence>
<dbReference type="AlphaFoldDB" id="A0A516GHS4"/>
<evidence type="ECO:0000313" key="1">
    <source>
        <dbReference type="EMBL" id="QDO91035.1"/>
    </source>
</evidence>
<dbReference type="Proteomes" id="UP000315953">
    <property type="component" value="Chromosome"/>
</dbReference>
<name>A0A516GHS4_9LACT</name>
<dbReference type="KEGG" id="dpm:FNV33_02840"/>
<dbReference type="EMBL" id="CP041626">
    <property type="protein sequence ID" value="QDO91035.1"/>
    <property type="molecule type" value="Genomic_DNA"/>
</dbReference>
<proteinExistence type="predicted"/>
<evidence type="ECO:0008006" key="3">
    <source>
        <dbReference type="Google" id="ProtNLM"/>
    </source>
</evidence>
<organism evidence="1 2">
    <name type="scientific">Dolosigranulum pigrum</name>
    <dbReference type="NCBI Taxonomy" id="29394"/>
    <lineage>
        <taxon>Bacteria</taxon>
        <taxon>Bacillati</taxon>
        <taxon>Bacillota</taxon>
        <taxon>Bacilli</taxon>
        <taxon>Lactobacillales</taxon>
        <taxon>Carnobacteriaceae</taxon>
        <taxon>Dolosigranulum</taxon>
    </lineage>
</organism>
<accession>A0A516GHS4</accession>
<reference evidence="1 2" key="1">
    <citation type="submission" date="2019-07" db="EMBL/GenBank/DDBJ databases">
        <title>Genome assembly of a nasal isolate of Dolosigranulum pigrum from a chronic sinusitis patient.</title>
        <authorList>
            <person name="Baig S."/>
            <person name="Overballe-Petersen S."/>
            <person name="Kaspar U."/>
            <person name="Rendboe A."/>
            <person name="de Man T."/>
            <person name="Liu C."/>
            <person name="Price L.B."/>
            <person name="Stegger M."/>
            <person name="Becker K."/>
            <person name="Skytt Andersen P."/>
        </authorList>
    </citation>
    <scope>NUCLEOTIDE SEQUENCE [LARGE SCALE GENOMIC DNA]</scope>
    <source>
        <strain evidence="1 2">83VPs-KB5</strain>
    </source>
</reference>
<evidence type="ECO:0000313" key="2">
    <source>
        <dbReference type="Proteomes" id="UP000315953"/>
    </source>
</evidence>
<dbReference type="RefSeq" id="WP_143333199.1">
    <property type="nucleotide sequence ID" value="NZ_CP041626.1"/>
</dbReference>